<dbReference type="EMBL" id="JANFAV010000002">
    <property type="protein sequence ID" value="MCW6533930.1"/>
    <property type="molecule type" value="Genomic_DNA"/>
</dbReference>
<sequence>MLERGPRAVTLANVGHELGMTHANVIYHFGSAADLQSTLMESMIKDLIAALDKIRADAGAPVIVVDQMFDAFGKGGAGSLAAWIILSGNAARLEPVRNAVKALVAAIVDQTGDVETARGVHEAVLMMTLMAFGDAVIGPYIRDMLEERNDAAVGLAARVLPHLLRPSGSPAS</sequence>
<dbReference type="AlphaFoldDB" id="A0AA42CNT5"/>
<dbReference type="Gene3D" id="1.10.357.10">
    <property type="entry name" value="Tetracycline Repressor, domain 2"/>
    <property type="match status" value="1"/>
</dbReference>
<dbReference type="SUPFAM" id="SSF46689">
    <property type="entry name" value="Homeodomain-like"/>
    <property type="match status" value="1"/>
</dbReference>
<name>A0AA42CNT5_9SPHN</name>
<gene>
    <name evidence="1" type="ORF">NEE01_03950</name>
</gene>
<comment type="caution">
    <text evidence="1">The sequence shown here is derived from an EMBL/GenBank/DDBJ whole genome shotgun (WGS) entry which is preliminary data.</text>
</comment>
<proteinExistence type="predicted"/>
<reference evidence="1" key="1">
    <citation type="submission" date="2022-06" db="EMBL/GenBank/DDBJ databases">
        <title>Sphingomonas sp. nov. isolated from rhizosphere soil of tomato.</title>
        <authorList>
            <person name="Dong H."/>
            <person name="Gao R."/>
        </authorList>
    </citation>
    <scope>NUCLEOTIDE SEQUENCE</scope>
    <source>
        <strain evidence="1">MMSM24</strain>
    </source>
</reference>
<keyword evidence="2" id="KW-1185">Reference proteome</keyword>
<accession>A0AA42CNT5</accession>
<organism evidence="1 2">
    <name type="scientific">Sphingomonas lycopersici</name>
    <dbReference type="NCBI Taxonomy" id="2951807"/>
    <lineage>
        <taxon>Bacteria</taxon>
        <taxon>Pseudomonadati</taxon>
        <taxon>Pseudomonadota</taxon>
        <taxon>Alphaproteobacteria</taxon>
        <taxon>Sphingomonadales</taxon>
        <taxon>Sphingomonadaceae</taxon>
        <taxon>Sphingomonas</taxon>
    </lineage>
</organism>
<dbReference type="InterPro" id="IPR009057">
    <property type="entry name" value="Homeodomain-like_sf"/>
</dbReference>
<dbReference type="RefSeq" id="WP_265267952.1">
    <property type="nucleotide sequence ID" value="NZ_JANFAV010000002.1"/>
</dbReference>
<evidence type="ECO:0000313" key="1">
    <source>
        <dbReference type="EMBL" id="MCW6533930.1"/>
    </source>
</evidence>
<dbReference type="Proteomes" id="UP001165565">
    <property type="component" value="Unassembled WGS sequence"/>
</dbReference>
<evidence type="ECO:0000313" key="2">
    <source>
        <dbReference type="Proteomes" id="UP001165565"/>
    </source>
</evidence>
<protein>
    <submittedName>
        <fullName evidence="1">TetR/AcrR family transcriptional regulator</fullName>
    </submittedName>
</protein>